<evidence type="ECO:0000313" key="8">
    <source>
        <dbReference type="Ensembl" id="ENSNPEP00000013158.1"/>
    </source>
</evidence>
<dbReference type="InterPro" id="IPR051772">
    <property type="entry name" value="Gastrokine"/>
</dbReference>
<evidence type="ECO:0000256" key="2">
    <source>
        <dbReference type="ARBA" id="ARBA00022525"/>
    </source>
</evidence>
<sequence length="155" mass="18013">RVIKFTKADLLTVFDISGSRPENAFVTATMTIDNSKNVADVHIRSGIYSSDTIFDYWHGYIATRMFSRNACFILKMDKKSFPEIQEIGRRAYEKQTLKKIFSPTNLWVQYTPGNSVIANIKDWFMYGSAIEHLCKDLPIYKLLVIENTFIFLFLF</sequence>
<dbReference type="InterPro" id="IPR007084">
    <property type="entry name" value="BRICHOS_dom"/>
</dbReference>
<accession>A0A8C6ZJ07</accession>
<reference evidence="8" key="1">
    <citation type="submission" date="2025-08" db="UniProtKB">
        <authorList>
            <consortium name="Ensembl"/>
        </authorList>
    </citation>
    <scope>IDENTIFICATION</scope>
</reference>
<evidence type="ECO:0000256" key="1">
    <source>
        <dbReference type="ARBA" id="ARBA00004613"/>
    </source>
</evidence>
<evidence type="ECO:0000259" key="7">
    <source>
        <dbReference type="PROSITE" id="PS50869"/>
    </source>
</evidence>
<evidence type="ECO:0000256" key="4">
    <source>
        <dbReference type="ARBA" id="ARBA00023157"/>
    </source>
</evidence>
<protein>
    <recommendedName>
        <fullName evidence="5">Gastrokine-2</fullName>
    </recommendedName>
    <alternativeName>
        <fullName evidence="6">Blottin</fullName>
    </alternativeName>
</protein>
<dbReference type="GO" id="GO:0005576">
    <property type="term" value="C:extracellular region"/>
    <property type="evidence" value="ECO:0007669"/>
    <property type="project" value="UniProtKB-SubCell"/>
</dbReference>
<evidence type="ECO:0000256" key="5">
    <source>
        <dbReference type="ARBA" id="ARBA00070177"/>
    </source>
</evidence>
<dbReference type="PANTHER" id="PTHR16483">
    <property type="entry name" value="GASTROKINE 1"/>
    <property type="match status" value="1"/>
</dbReference>
<dbReference type="Gene3D" id="3.30.390.150">
    <property type="match status" value="1"/>
</dbReference>
<name>A0A8C6ZJ07_NOTPE</name>
<dbReference type="Pfam" id="PF04089">
    <property type="entry name" value="BRICHOS"/>
    <property type="match status" value="1"/>
</dbReference>
<dbReference type="Ensembl" id="ENSNPET00000013486.1">
    <property type="protein sequence ID" value="ENSNPEP00000013158.1"/>
    <property type="gene ID" value="ENSNPEG00000009828.1"/>
</dbReference>
<dbReference type="PROSITE" id="PS50869">
    <property type="entry name" value="BRICHOS"/>
    <property type="match status" value="1"/>
</dbReference>
<evidence type="ECO:0000256" key="3">
    <source>
        <dbReference type="ARBA" id="ARBA00022729"/>
    </source>
</evidence>
<dbReference type="SMART" id="SM01039">
    <property type="entry name" value="BRICHOS"/>
    <property type="match status" value="1"/>
</dbReference>
<dbReference type="Proteomes" id="UP000694420">
    <property type="component" value="Unplaced"/>
</dbReference>
<proteinExistence type="predicted"/>
<keyword evidence="9" id="KW-1185">Reference proteome</keyword>
<keyword evidence="4" id="KW-1015">Disulfide bond</keyword>
<evidence type="ECO:0000256" key="6">
    <source>
        <dbReference type="ARBA" id="ARBA00079996"/>
    </source>
</evidence>
<reference evidence="8" key="2">
    <citation type="submission" date="2025-09" db="UniProtKB">
        <authorList>
            <consortium name="Ensembl"/>
        </authorList>
    </citation>
    <scope>IDENTIFICATION</scope>
</reference>
<dbReference type="AlphaFoldDB" id="A0A8C6ZJ07"/>
<dbReference type="FunFam" id="3.30.390.150:FF:000004">
    <property type="entry name" value="Gastrokine 2"/>
    <property type="match status" value="1"/>
</dbReference>
<evidence type="ECO:0000313" key="9">
    <source>
        <dbReference type="Proteomes" id="UP000694420"/>
    </source>
</evidence>
<organism evidence="8 9">
    <name type="scientific">Nothoprocta perdicaria</name>
    <name type="common">Chilean tinamou</name>
    <name type="synonym">Crypturus perdicarius</name>
    <dbReference type="NCBI Taxonomy" id="30464"/>
    <lineage>
        <taxon>Eukaryota</taxon>
        <taxon>Metazoa</taxon>
        <taxon>Chordata</taxon>
        <taxon>Craniata</taxon>
        <taxon>Vertebrata</taxon>
        <taxon>Euteleostomi</taxon>
        <taxon>Archelosauria</taxon>
        <taxon>Archosauria</taxon>
        <taxon>Dinosauria</taxon>
        <taxon>Saurischia</taxon>
        <taxon>Theropoda</taxon>
        <taxon>Coelurosauria</taxon>
        <taxon>Aves</taxon>
        <taxon>Palaeognathae</taxon>
        <taxon>Tinamiformes</taxon>
        <taxon>Tinamidae</taxon>
        <taxon>Nothoprocta</taxon>
    </lineage>
</organism>
<keyword evidence="2" id="KW-0964">Secreted</keyword>
<feature type="domain" description="BRICHOS" evidence="7">
    <location>
        <begin position="44"/>
        <end position="142"/>
    </location>
</feature>
<comment type="subcellular location">
    <subcellularLocation>
        <location evidence="1">Secreted</location>
    </subcellularLocation>
</comment>
<keyword evidence="3" id="KW-0732">Signal</keyword>